<accession>A0A5N8WJM6</accession>
<dbReference type="AlphaFoldDB" id="A0A5N8WJM6"/>
<organism evidence="3 4">
    <name type="scientific">Streptomyces phyllanthi</name>
    <dbReference type="NCBI Taxonomy" id="1803180"/>
    <lineage>
        <taxon>Bacteria</taxon>
        <taxon>Bacillati</taxon>
        <taxon>Actinomycetota</taxon>
        <taxon>Actinomycetes</taxon>
        <taxon>Kitasatosporales</taxon>
        <taxon>Streptomycetaceae</taxon>
        <taxon>Streptomyces</taxon>
    </lineage>
</organism>
<gene>
    <name evidence="3" type="ORF">FNH04_44420</name>
</gene>
<evidence type="ECO:0000256" key="1">
    <source>
        <dbReference type="SAM" id="MobiDB-lite"/>
    </source>
</evidence>
<dbReference type="Proteomes" id="UP000326979">
    <property type="component" value="Unassembled WGS sequence"/>
</dbReference>
<evidence type="ECO:0000259" key="2">
    <source>
        <dbReference type="Pfam" id="PF23234"/>
    </source>
</evidence>
<evidence type="ECO:0000313" key="3">
    <source>
        <dbReference type="EMBL" id="MPY46698.1"/>
    </source>
</evidence>
<sequence length="282" mass="28612">AHALARTLLDRHGVVTRGAVAAEGVEGGFSATYRVLSAFEESGQARRGYVVEGLGAAQFAMDGAVDRLRATANARERGESLPEPSFGPPDFPSGLDSGAGFSPGPDGDTDFLADSPYGTGLPPGRNGGADFPDGHGYSPAPRHPGGRPHRTGTGRAVVLAAADPANAYGAALPWPEPPTGAGHKPGRKAGSLVVLVDGELTLYMERGGKTLLAWPSDPDGTVTDDPRLLTAAEGLSASARAGSLGTVTVERVNGASALTSPFGALLEGAGFIATPRGLRLRA</sequence>
<dbReference type="GO" id="GO:0004386">
    <property type="term" value="F:helicase activity"/>
    <property type="evidence" value="ECO:0007669"/>
    <property type="project" value="UniProtKB-KW"/>
</dbReference>
<proteinExistence type="predicted"/>
<feature type="region of interest" description="Disordered" evidence="1">
    <location>
        <begin position="74"/>
        <end position="151"/>
    </location>
</feature>
<feature type="domain" description="Large helicase-related protein winged-helix" evidence="2">
    <location>
        <begin position="1"/>
        <end position="78"/>
    </location>
</feature>
<dbReference type="EMBL" id="VJZE01000753">
    <property type="protein sequence ID" value="MPY46698.1"/>
    <property type="molecule type" value="Genomic_DNA"/>
</dbReference>
<evidence type="ECO:0000313" key="4">
    <source>
        <dbReference type="Proteomes" id="UP000326979"/>
    </source>
</evidence>
<comment type="caution">
    <text evidence="3">The sequence shown here is derived from an EMBL/GenBank/DDBJ whole genome shotgun (WGS) entry which is preliminary data.</text>
</comment>
<keyword evidence="3" id="KW-0378">Hydrolase</keyword>
<keyword evidence="3" id="KW-0547">Nucleotide-binding</keyword>
<keyword evidence="3" id="KW-0067">ATP-binding</keyword>
<dbReference type="Pfam" id="PF23234">
    <property type="entry name" value="WHD_4th_Lhr"/>
    <property type="match status" value="1"/>
</dbReference>
<reference evidence="3 4" key="1">
    <citation type="submission" date="2019-07" db="EMBL/GenBank/DDBJ databases">
        <title>New species of Amycolatopsis and Streptomyces.</title>
        <authorList>
            <person name="Duangmal K."/>
            <person name="Teo W.F.A."/>
            <person name="Lipun K."/>
        </authorList>
    </citation>
    <scope>NUCLEOTIDE SEQUENCE [LARGE SCALE GENOMIC DNA]</scope>
    <source>
        <strain evidence="3 4">TISTR 2346</strain>
    </source>
</reference>
<name>A0A5N8WJM6_9ACTN</name>
<feature type="non-terminal residue" evidence="3">
    <location>
        <position position="1"/>
    </location>
</feature>
<keyword evidence="3" id="KW-0347">Helicase</keyword>
<protein>
    <submittedName>
        <fullName evidence="3">DEAD/DEAH box helicase</fullName>
    </submittedName>
</protein>
<keyword evidence="4" id="KW-1185">Reference proteome</keyword>
<dbReference type="InterPro" id="IPR055367">
    <property type="entry name" value="WH4_Lhr"/>
</dbReference>